<evidence type="ECO:0000313" key="3">
    <source>
        <dbReference type="Proteomes" id="UP000238937"/>
    </source>
</evidence>
<dbReference type="OrthoDB" id="2955631at2"/>
<proteinExistence type="predicted"/>
<sequence>MKSAKLGKLWDSLHSSFWFVPTLMLVLAIGLSFITIRIDQSAETNIIEKLGWAYSLGPSGSRAILSAIAGSMMSVATTAFSITIVALQLASSQFGPRLLRNFMRDTGNQVVLGTFIATFVYSLMVLRTINGVEENEFVPHLAVTVGIGLAIASIGVLIYFIHHSAASIQVDRVIKKVGDDLDKTIDRLFPDRIGRSASKQLEEESLAAIPTDFDRLSRAIAARESGYIQAIDDNRLMQIAIDRNLLLRVEQRPGRFVVKGSQLMRVFPEEKIDRKLAAKIADTVVLGIGRTEQQDLEFSIDQLVEIAARALSPGINDPFTAIRCIDQLSVALCHFAQREIPSPYRYDDRHRLRVIAEPLEFADAIDAAFNQIRQYGQSSVAVTMRLLEAIATIAPFTHRELDRTALQRHADAVERGSQNGIEEELDLQDVRERYLAALKAIDSNRLLDRDERS</sequence>
<feature type="transmembrane region" description="Helical" evidence="1">
    <location>
        <begin position="110"/>
        <end position="129"/>
    </location>
</feature>
<evidence type="ECO:0000313" key="2">
    <source>
        <dbReference type="EMBL" id="PSB42202.1"/>
    </source>
</evidence>
<keyword evidence="1" id="KW-1133">Transmembrane helix</keyword>
<evidence type="ECO:0000256" key="1">
    <source>
        <dbReference type="SAM" id="Phobius"/>
    </source>
</evidence>
<keyword evidence="1" id="KW-0472">Membrane</keyword>
<dbReference type="InterPro" id="IPR018723">
    <property type="entry name" value="DUF2254_membrane"/>
</dbReference>
<keyword evidence="3" id="KW-1185">Reference proteome</keyword>
<dbReference type="RefSeq" id="WP_106312242.1">
    <property type="nucleotide sequence ID" value="NZ_PVWO01000595.1"/>
</dbReference>
<accession>A0A2T1FB04</accession>
<reference evidence="2 3" key="1">
    <citation type="submission" date="2018-03" db="EMBL/GenBank/DDBJ databases">
        <title>The ancient ancestry and fast evolution of plastids.</title>
        <authorList>
            <person name="Moore K.R."/>
            <person name="Magnabosco C."/>
            <person name="Momper L."/>
            <person name="Gold D.A."/>
            <person name="Bosak T."/>
            <person name="Fournier G.P."/>
        </authorList>
    </citation>
    <scope>NUCLEOTIDE SEQUENCE [LARGE SCALE GENOMIC DNA]</scope>
    <source>
        <strain evidence="2 3">CCALA 037</strain>
    </source>
</reference>
<comment type="caution">
    <text evidence="2">The sequence shown here is derived from an EMBL/GenBank/DDBJ whole genome shotgun (WGS) entry which is preliminary data.</text>
</comment>
<dbReference type="AlphaFoldDB" id="A0A2T1FB04"/>
<feature type="transmembrane region" description="Helical" evidence="1">
    <location>
        <begin position="16"/>
        <end position="36"/>
    </location>
</feature>
<name>A0A2T1FB04_9CYAN</name>
<dbReference type="Pfam" id="PF10011">
    <property type="entry name" value="DUF2254"/>
    <property type="match status" value="1"/>
</dbReference>
<protein>
    <submittedName>
        <fullName evidence="2">DUF2254 domain-containing protein</fullName>
    </submittedName>
</protein>
<organism evidence="2 3">
    <name type="scientific">Chamaesiphon polymorphus CCALA 037</name>
    <dbReference type="NCBI Taxonomy" id="2107692"/>
    <lineage>
        <taxon>Bacteria</taxon>
        <taxon>Bacillati</taxon>
        <taxon>Cyanobacteriota</taxon>
        <taxon>Cyanophyceae</taxon>
        <taxon>Gomontiellales</taxon>
        <taxon>Chamaesiphonaceae</taxon>
        <taxon>Chamaesiphon</taxon>
    </lineage>
</organism>
<dbReference type="EMBL" id="PVWO01000595">
    <property type="protein sequence ID" value="PSB42202.1"/>
    <property type="molecule type" value="Genomic_DNA"/>
</dbReference>
<dbReference type="Proteomes" id="UP000238937">
    <property type="component" value="Unassembled WGS sequence"/>
</dbReference>
<feature type="transmembrane region" description="Helical" evidence="1">
    <location>
        <begin position="141"/>
        <end position="161"/>
    </location>
</feature>
<gene>
    <name evidence="2" type="ORF">C7B77_26865</name>
</gene>
<keyword evidence="1" id="KW-0812">Transmembrane</keyword>
<feature type="transmembrane region" description="Helical" evidence="1">
    <location>
        <begin position="64"/>
        <end position="90"/>
    </location>
</feature>